<feature type="chain" id="PRO_5005549095" evidence="1">
    <location>
        <begin position="19"/>
        <end position="60"/>
    </location>
</feature>
<keyword evidence="3" id="KW-1185">Reference proteome</keyword>
<evidence type="ECO:0000313" key="3">
    <source>
        <dbReference type="Proteomes" id="UP000054564"/>
    </source>
</evidence>
<protein>
    <submittedName>
        <fullName evidence="2">Uncharacterized protein</fullName>
    </submittedName>
</protein>
<gene>
    <name evidence="2" type="ORF">PSTG_09671</name>
</gene>
<comment type="caution">
    <text evidence="2">The sequence shown here is derived from an EMBL/GenBank/DDBJ whole genome shotgun (WGS) entry which is preliminary data.</text>
</comment>
<sequence length="60" mass="6153">MQLFLFLFGLFLSQGVIGAPAPVNDIALHDMGSGSGTSEGGEDFGGAGQEQCYDALSCPK</sequence>
<feature type="signal peptide" evidence="1">
    <location>
        <begin position="1"/>
        <end position="18"/>
    </location>
</feature>
<name>A0A0L0VCS4_9BASI</name>
<proteinExistence type="predicted"/>
<reference evidence="3" key="1">
    <citation type="submission" date="2014-03" db="EMBL/GenBank/DDBJ databases">
        <title>The Genome Sequence of Puccinia striiformis f. sp. tritici PST-78.</title>
        <authorList>
            <consortium name="The Broad Institute Genome Sequencing Platform"/>
            <person name="Cuomo C."/>
            <person name="Hulbert S."/>
            <person name="Chen X."/>
            <person name="Walker B."/>
            <person name="Young S.K."/>
            <person name="Zeng Q."/>
            <person name="Gargeya S."/>
            <person name="Fitzgerald M."/>
            <person name="Haas B."/>
            <person name="Abouelleil A."/>
            <person name="Alvarado L."/>
            <person name="Arachchi H.M."/>
            <person name="Berlin A.M."/>
            <person name="Chapman S.B."/>
            <person name="Goldberg J."/>
            <person name="Griggs A."/>
            <person name="Gujja S."/>
            <person name="Hansen M."/>
            <person name="Howarth C."/>
            <person name="Imamovic A."/>
            <person name="Larimer J."/>
            <person name="McCowan C."/>
            <person name="Montmayeur A."/>
            <person name="Murphy C."/>
            <person name="Neiman D."/>
            <person name="Pearson M."/>
            <person name="Priest M."/>
            <person name="Roberts A."/>
            <person name="Saif S."/>
            <person name="Shea T."/>
            <person name="Sisk P."/>
            <person name="Sykes S."/>
            <person name="Wortman J."/>
            <person name="Nusbaum C."/>
            <person name="Birren B."/>
        </authorList>
    </citation>
    <scope>NUCLEOTIDE SEQUENCE [LARGE SCALE GENOMIC DNA]</scope>
    <source>
        <strain evidence="3">race PST-78</strain>
    </source>
</reference>
<organism evidence="2 3">
    <name type="scientific">Puccinia striiformis f. sp. tritici PST-78</name>
    <dbReference type="NCBI Taxonomy" id="1165861"/>
    <lineage>
        <taxon>Eukaryota</taxon>
        <taxon>Fungi</taxon>
        <taxon>Dikarya</taxon>
        <taxon>Basidiomycota</taxon>
        <taxon>Pucciniomycotina</taxon>
        <taxon>Pucciniomycetes</taxon>
        <taxon>Pucciniales</taxon>
        <taxon>Pucciniaceae</taxon>
        <taxon>Puccinia</taxon>
    </lineage>
</organism>
<dbReference type="Proteomes" id="UP000054564">
    <property type="component" value="Unassembled WGS sequence"/>
</dbReference>
<keyword evidence="1" id="KW-0732">Signal</keyword>
<dbReference type="AlphaFoldDB" id="A0A0L0VCS4"/>
<accession>A0A0L0VCS4</accession>
<dbReference type="EMBL" id="AJIL01000073">
    <property type="protein sequence ID" value="KNE97097.1"/>
    <property type="molecule type" value="Genomic_DNA"/>
</dbReference>
<evidence type="ECO:0000256" key="1">
    <source>
        <dbReference type="SAM" id="SignalP"/>
    </source>
</evidence>
<evidence type="ECO:0000313" key="2">
    <source>
        <dbReference type="EMBL" id="KNE97097.1"/>
    </source>
</evidence>